<dbReference type="InParanoid" id="A0A804NRZ2"/>
<evidence type="ECO:0000313" key="2">
    <source>
        <dbReference type="EnsemblPlants" id="Zm00001eb181660_P001"/>
    </source>
</evidence>
<accession>A0A804NRZ2</accession>
<feature type="compositionally biased region" description="Low complexity" evidence="1">
    <location>
        <begin position="257"/>
        <end position="280"/>
    </location>
</feature>
<evidence type="ECO:0000256" key="1">
    <source>
        <dbReference type="SAM" id="MobiDB-lite"/>
    </source>
</evidence>
<feature type="compositionally biased region" description="Low complexity" evidence="1">
    <location>
        <begin position="179"/>
        <end position="192"/>
    </location>
</feature>
<feature type="region of interest" description="Disordered" evidence="1">
    <location>
        <begin position="431"/>
        <end position="485"/>
    </location>
</feature>
<protein>
    <submittedName>
        <fullName evidence="2">Uncharacterized protein</fullName>
    </submittedName>
</protein>
<feature type="region of interest" description="Disordered" evidence="1">
    <location>
        <begin position="297"/>
        <end position="357"/>
    </location>
</feature>
<keyword evidence="3" id="KW-1185">Reference proteome</keyword>
<feature type="compositionally biased region" description="Low complexity" evidence="1">
    <location>
        <begin position="304"/>
        <end position="354"/>
    </location>
</feature>
<evidence type="ECO:0000313" key="3">
    <source>
        <dbReference type="Proteomes" id="UP000007305"/>
    </source>
</evidence>
<dbReference type="Gramene" id="Zm00001eb181660_T001">
    <property type="protein sequence ID" value="Zm00001eb181660_P001"/>
    <property type="gene ID" value="Zm00001eb181660"/>
</dbReference>
<dbReference type="Proteomes" id="UP000007305">
    <property type="component" value="Chromosome 4"/>
</dbReference>
<reference evidence="3" key="1">
    <citation type="journal article" date="2009" name="Science">
        <title>The B73 maize genome: complexity, diversity, and dynamics.</title>
        <authorList>
            <person name="Schnable P.S."/>
            <person name="Ware D."/>
            <person name="Fulton R.S."/>
            <person name="Stein J.C."/>
            <person name="Wei F."/>
            <person name="Pasternak S."/>
            <person name="Liang C."/>
            <person name="Zhang J."/>
            <person name="Fulton L."/>
            <person name="Graves T.A."/>
            <person name="Minx P."/>
            <person name="Reily A.D."/>
            <person name="Courtney L."/>
            <person name="Kruchowski S.S."/>
            <person name="Tomlinson C."/>
            <person name="Strong C."/>
            <person name="Delehaunty K."/>
            <person name="Fronick C."/>
            <person name="Courtney B."/>
            <person name="Rock S.M."/>
            <person name="Belter E."/>
            <person name="Du F."/>
            <person name="Kim K."/>
            <person name="Abbott R.M."/>
            <person name="Cotton M."/>
            <person name="Levy A."/>
            <person name="Marchetto P."/>
            <person name="Ochoa K."/>
            <person name="Jackson S.M."/>
            <person name="Gillam B."/>
            <person name="Chen W."/>
            <person name="Yan L."/>
            <person name="Higginbotham J."/>
            <person name="Cardenas M."/>
            <person name="Waligorski J."/>
            <person name="Applebaum E."/>
            <person name="Phelps L."/>
            <person name="Falcone J."/>
            <person name="Kanchi K."/>
            <person name="Thane T."/>
            <person name="Scimone A."/>
            <person name="Thane N."/>
            <person name="Henke J."/>
            <person name="Wang T."/>
            <person name="Ruppert J."/>
            <person name="Shah N."/>
            <person name="Rotter K."/>
            <person name="Hodges J."/>
            <person name="Ingenthron E."/>
            <person name="Cordes M."/>
            <person name="Kohlberg S."/>
            <person name="Sgro J."/>
            <person name="Delgado B."/>
            <person name="Mead K."/>
            <person name="Chinwalla A."/>
            <person name="Leonard S."/>
            <person name="Crouse K."/>
            <person name="Collura K."/>
            <person name="Kudrna D."/>
            <person name="Currie J."/>
            <person name="He R."/>
            <person name="Angelova A."/>
            <person name="Rajasekar S."/>
            <person name="Mueller T."/>
            <person name="Lomeli R."/>
            <person name="Scara G."/>
            <person name="Ko A."/>
            <person name="Delaney K."/>
            <person name="Wissotski M."/>
            <person name="Lopez G."/>
            <person name="Campos D."/>
            <person name="Braidotti M."/>
            <person name="Ashley E."/>
            <person name="Golser W."/>
            <person name="Kim H."/>
            <person name="Lee S."/>
            <person name="Lin J."/>
            <person name="Dujmic Z."/>
            <person name="Kim W."/>
            <person name="Talag J."/>
            <person name="Zuccolo A."/>
            <person name="Fan C."/>
            <person name="Sebastian A."/>
            <person name="Kramer M."/>
            <person name="Spiegel L."/>
            <person name="Nascimento L."/>
            <person name="Zutavern T."/>
            <person name="Miller B."/>
            <person name="Ambroise C."/>
            <person name="Muller S."/>
            <person name="Spooner W."/>
            <person name="Narechania A."/>
            <person name="Ren L."/>
            <person name="Wei S."/>
            <person name="Kumari S."/>
            <person name="Faga B."/>
            <person name="Levy M.J."/>
            <person name="McMahan L."/>
            <person name="Van Buren P."/>
            <person name="Vaughn M.W."/>
            <person name="Ying K."/>
            <person name="Yeh C.-T."/>
            <person name="Emrich S.J."/>
            <person name="Jia Y."/>
            <person name="Kalyanaraman A."/>
            <person name="Hsia A.-P."/>
            <person name="Barbazuk W.B."/>
            <person name="Baucom R.S."/>
            <person name="Brutnell T.P."/>
            <person name="Carpita N.C."/>
            <person name="Chaparro C."/>
            <person name="Chia J.-M."/>
            <person name="Deragon J.-M."/>
            <person name="Estill J.C."/>
            <person name="Fu Y."/>
            <person name="Jeddeloh J.A."/>
            <person name="Han Y."/>
            <person name="Lee H."/>
            <person name="Li P."/>
            <person name="Lisch D.R."/>
            <person name="Liu S."/>
            <person name="Liu Z."/>
            <person name="Nagel D.H."/>
            <person name="McCann M.C."/>
            <person name="SanMiguel P."/>
            <person name="Myers A.M."/>
            <person name="Nettleton D."/>
            <person name="Nguyen J."/>
            <person name="Penning B.W."/>
            <person name="Ponnala L."/>
            <person name="Schneider K.L."/>
            <person name="Schwartz D.C."/>
            <person name="Sharma A."/>
            <person name="Soderlund C."/>
            <person name="Springer N.M."/>
            <person name="Sun Q."/>
            <person name="Wang H."/>
            <person name="Waterman M."/>
            <person name="Westerman R."/>
            <person name="Wolfgruber T.K."/>
            <person name="Yang L."/>
            <person name="Yu Y."/>
            <person name="Zhang L."/>
            <person name="Zhou S."/>
            <person name="Zhu Q."/>
            <person name="Bennetzen J.L."/>
            <person name="Dawe R.K."/>
            <person name="Jiang J."/>
            <person name="Jiang N."/>
            <person name="Presting G.G."/>
            <person name="Wessler S.R."/>
            <person name="Aluru S."/>
            <person name="Martienssen R.A."/>
            <person name="Clifton S.W."/>
            <person name="McCombie W.R."/>
            <person name="Wing R.A."/>
            <person name="Wilson R.K."/>
        </authorList>
    </citation>
    <scope>NUCLEOTIDE SEQUENCE [LARGE SCALE GENOMIC DNA]</scope>
    <source>
        <strain evidence="3">cv. B73</strain>
    </source>
</reference>
<feature type="compositionally biased region" description="Low complexity" evidence="1">
    <location>
        <begin position="445"/>
        <end position="468"/>
    </location>
</feature>
<organism evidence="2 3">
    <name type="scientific">Zea mays</name>
    <name type="common">Maize</name>
    <dbReference type="NCBI Taxonomy" id="4577"/>
    <lineage>
        <taxon>Eukaryota</taxon>
        <taxon>Viridiplantae</taxon>
        <taxon>Streptophyta</taxon>
        <taxon>Embryophyta</taxon>
        <taxon>Tracheophyta</taxon>
        <taxon>Spermatophyta</taxon>
        <taxon>Magnoliopsida</taxon>
        <taxon>Liliopsida</taxon>
        <taxon>Poales</taxon>
        <taxon>Poaceae</taxon>
        <taxon>PACMAD clade</taxon>
        <taxon>Panicoideae</taxon>
        <taxon>Andropogonodae</taxon>
        <taxon>Andropogoneae</taxon>
        <taxon>Tripsacinae</taxon>
        <taxon>Zea</taxon>
    </lineage>
</organism>
<feature type="compositionally biased region" description="Low complexity" evidence="1">
    <location>
        <begin position="201"/>
        <end position="211"/>
    </location>
</feature>
<proteinExistence type="predicted"/>
<sequence length="521" mass="54315">MVSSQLSLRPSTPSPIPSIVARSSSCVDVQSIPHFIRMQYKLCELQHLANCTVQSLQAEFVSSINFFLPKKISIHVHVCVWSKRSHSHTSLFFSQLNVLPPNQNQRDANCKSETDRKNVSRFRSSDSDCCYNQKGMMWLVLESYPATQLLPFTLKILSSSDAICRAAAEHPLCISSSSLVSPPSHAAAASTARRSRYRWHTAQSTDTAASAPPTPAFIILDTTAGTTDRADSHTAARPSAHPTVASSTRSAWPGGPASASRTRTAAATAPSRTIAARARRVAATAARHDIPAATACPSRLPFFSSAGPTRRTSSRTRSSDSATAARAPGAALRSSDSTSLAASTRASSEVPLRSTRARDAAADGASAASAAATRLLLSSSMQSDAAIAASTRTAASAASLSALRSTNATVSAAPPALASAFLSNSSTSSSERKAASFRSGGQGSAPGSAIRRRSSAAAAAGVGPTADAAGDEEEGAAVDAQSAMRRRRVRLGTRSVEGSVSMVAGQVVLPESSQRWMEARS</sequence>
<dbReference type="AlphaFoldDB" id="A0A804NRZ2"/>
<feature type="region of interest" description="Disordered" evidence="1">
    <location>
        <begin position="179"/>
        <end position="215"/>
    </location>
</feature>
<reference evidence="2" key="3">
    <citation type="submission" date="2021-05" db="UniProtKB">
        <authorList>
            <consortium name="EnsemblPlants"/>
        </authorList>
    </citation>
    <scope>IDENTIFICATION</scope>
    <source>
        <strain evidence="2">cv. B73</strain>
    </source>
</reference>
<reference evidence="2" key="2">
    <citation type="submission" date="2019-07" db="EMBL/GenBank/DDBJ databases">
        <authorList>
            <person name="Seetharam A."/>
            <person name="Woodhouse M."/>
            <person name="Cannon E."/>
        </authorList>
    </citation>
    <scope>NUCLEOTIDE SEQUENCE [LARGE SCALE GENOMIC DNA]</scope>
    <source>
        <strain evidence="2">cv. B73</strain>
    </source>
</reference>
<feature type="region of interest" description="Disordered" evidence="1">
    <location>
        <begin position="228"/>
        <end position="280"/>
    </location>
</feature>
<name>A0A804NRZ2_MAIZE</name>
<dbReference type="EnsemblPlants" id="Zm00001eb181660_T001">
    <property type="protein sequence ID" value="Zm00001eb181660_P001"/>
    <property type="gene ID" value="Zm00001eb181660"/>
</dbReference>